<proteinExistence type="predicted"/>
<reference evidence="1 2" key="1">
    <citation type="submission" date="2015-01" db="EMBL/GenBank/DDBJ databases">
        <title>Genome sequence of the anaerobic bacterium Geobacter soli GSS01, a dissimilatory Fe(III) reducer from soil.</title>
        <authorList>
            <person name="Yang G."/>
            <person name="Zhou S."/>
        </authorList>
    </citation>
    <scope>NUCLEOTIDE SEQUENCE [LARGE SCALE GENOMIC DNA]</scope>
    <source>
        <strain evidence="1 2">GSS01</strain>
    </source>
</reference>
<keyword evidence="1" id="KW-0418">Kinase</keyword>
<dbReference type="RefSeq" id="WP_039643000.1">
    <property type="nucleotide sequence ID" value="NZ_JXBL01000001.1"/>
</dbReference>
<evidence type="ECO:0000313" key="2">
    <source>
        <dbReference type="Proteomes" id="UP000031433"/>
    </source>
</evidence>
<keyword evidence="2" id="KW-1185">Reference proteome</keyword>
<dbReference type="Pfam" id="PF13189">
    <property type="entry name" value="Cytidylate_kin2"/>
    <property type="match status" value="1"/>
</dbReference>
<dbReference type="InterPro" id="IPR027417">
    <property type="entry name" value="P-loop_NTPase"/>
</dbReference>
<gene>
    <name evidence="1" type="ORF">SE37_01180</name>
</gene>
<dbReference type="EMBL" id="JXBL01000001">
    <property type="protein sequence ID" value="KIE41339.1"/>
    <property type="molecule type" value="Genomic_DNA"/>
</dbReference>
<sequence>MPEKLLVPSIEQRIAGMLEVTRRMKDESEGRKKGRTRPTVTISREFGCEAFPMAERLKEILDRQSGEPWIIMDKGLLEEAAKHLDVSTEVFSSLGHRPRFLDDMIATLSPQWKSERDYFRILCDQIVSLADAGNVILIGRGSTVITQSMANCFHFRIYASHEYKVRSIARRAKLPLQEAEHLVERKQKERDRFIRDFLDRDISDLSLYHLAFNNDRNSSDLIARTIVDYLAAKKGN</sequence>
<protein>
    <submittedName>
        <fullName evidence="1">Cytidylate kinase</fullName>
    </submittedName>
</protein>
<comment type="caution">
    <text evidence="1">The sequence shown here is derived from an EMBL/GenBank/DDBJ whole genome shotgun (WGS) entry which is preliminary data.</text>
</comment>
<dbReference type="Gene3D" id="3.40.50.300">
    <property type="entry name" value="P-loop containing nucleotide triphosphate hydrolases"/>
    <property type="match status" value="1"/>
</dbReference>
<accession>A0A0C1TKJ4</accession>
<dbReference type="Proteomes" id="UP000031433">
    <property type="component" value="Unassembled WGS sequence"/>
</dbReference>
<organism evidence="1 2">
    <name type="scientific">Geobacter soli</name>
    <dbReference type="NCBI Taxonomy" id="1510391"/>
    <lineage>
        <taxon>Bacteria</taxon>
        <taxon>Pseudomonadati</taxon>
        <taxon>Thermodesulfobacteriota</taxon>
        <taxon>Desulfuromonadia</taxon>
        <taxon>Geobacterales</taxon>
        <taxon>Geobacteraceae</taxon>
        <taxon>Geobacter</taxon>
    </lineage>
</organism>
<keyword evidence="1" id="KW-0808">Transferase</keyword>
<dbReference type="GO" id="GO:0016301">
    <property type="term" value="F:kinase activity"/>
    <property type="evidence" value="ECO:0007669"/>
    <property type="project" value="UniProtKB-KW"/>
</dbReference>
<dbReference type="AlphaFoldDB" id="A0A0C1TKJ4"/>
<name>A0A0C1TKJ4_9BACT</name>
<evidence type="ECO:0000313" key="1">
    <source>
        <dbReference type="EMBL" id="KIE41339.1"/>
    </source>
</evidence>